<accession>A0A3M5J845</accession>
<organism evidence="1 2">
    <name type="scientific">Pseudomonas amygdali pv. mori</name>
    <dbReference type="NCBI Taxonomy" id="34065"/>
    <lineage>
        <taxon>Bacteria</taxon>
        <taxon>Pseudomonadati</taxon>
        <taxon>Pseudomonadota</taxon>
        <taxon>Gammaproteobacteria</taxon>
        <taxon>Pseudomonadales</taxon>
        <taxon>Pseudomonadaceae</taxon>
        <taxon>Pseudomonas</taxon>
        <taxon>Pseudomonas amygdali</taxon>
    </lineage>
</organism>
<evidence type="ECO:0000313" key="2">
    <source>
        <dbReference type="Proteomes" id="UP000276194"/>
    </source>
</evidence>
<dbReference type="EMBL" id="RBTD01000260">
    <property type="protein sequence ID" value="RMT19104.1"/>
    <property type="molecule type" value="Genomic_DNA"/>
</dbReference>
<protein>
    <submittedName>
        <fullName evidence="1">Uncharacterized protein</fullName>
    </submittedName>
</protein>
<dbReference type="AlphaFoldDB" id="A0A3M5J845"/>
<gene>
    <name evidence="1" type="ORF">ALP52_101238</name>
</gene>
<evidence type="ECO:0000313" key="1">
    <source>
        <dbReference type="EMBL" id="RMT19104.1"/>
    </source>
</evidence>
<reference evidence="1 2" key="1">
    <citation type="submission" date="2018-08" db="EMBL/GenBank/DDBJ databases">
        <title>Recombination of ecologically and evolutionarily significant loci maintains genetic cohesion in the Pseudomonas syringae species complex.</title>
        <authorList>
            <person name="Dillon M."/>
            <person name="Thakur S."/>
            <person name="Almeida R.N.D."/>
            <person name="Weir B.S."/>
            <person name="Guttman D.S."/>
        </authorList>
    </citation>
    <scope>NUCLEOTIDE SEQUENCE [LARGE SCALE GENOMIC DNA]</scope>
    <source>
        <strain evidence="1 2">ICMP 6941</strain>
    </source>
</reference>
<proteinExistence type="predicted"/>
<comment type="caution">
    <text evidence="1">The sequence shown here is derived from an EMBL/GenBank/DDBJ whole genome shotgun (WGS) entry which is preliminary data.</text>
</comment>
<sequence length="99" mass="11204">MAVLEWPSRWIRFHTKVMSMSKRRAFGDVVQVQDDEGEPPYLVKLIPTADGAQPDGCMSECGDSDCREWRIAEVLDDKALPTGERIYHVTECNMSDPTS</sequence>
<name>A0A3M5J845_PSEA0</name>
<dbReference type="Proteomes" id="UP000276194">
    <property type="component" value="Unassembled WGS sequence"/>
</dbReference>